<dbReference type="Proteomes" id="UP000008495">
    <property type="component" value="Unassembled WGS sequence"/>
</dbReference>
<evidence type="ECO:0000313" key="2">
    <source>
        <dbReference type="EMBL" id="GAB79368.1"/>
    </source>
</evidence>
<evidence type="ECO:0000313" key="3">
    <source>
        <dbReference type="Proteomes" id="UP000008495"/>
    </source>
</evidence>
<protein>
    <submittedName>
        <fullName evidence="2">Uncharacterized protein</fullName>
    </submittedName>
</protein>
<dbReference type="STRING" id="100225.SAMN05421595_3090"/>
<feature type="transmembrane region" description="Helical" evidence="1">
    <location>
        <begin position="33"/>
        <end position="53"/>
    </location>
</feature>
<keyword evidence="1" id="KW-0812">Transmembrane</keyword>
<reference evidence="2 3" key="1">
    <citation type="submission" date="2012-08" db="EMBL/GenBank/DDBJ databases">
        <title>Whole genome shotgun sequence of Austwickia chelonae NBRC 105200.</title>
        <authorList>
            <person name="Yoshida I."/>
            <person name="Hosoyama A."/>
            <person name="Tsuchikane K."/>
            <person name="Katsumata H."/>
            <person name="Ando Y."/>
            <person name="Ohji S."/>
            <person name="Hamada M."/>
            <person name="Tamura T."/>
            <person name="Yamazoe A."/>
            <person name="Yamazaki S."/>
            <person name="Fujita N."/>
        </authorList>
    </citation>
    <scope>NUCLEOTIDE SEQUENCE [LARGE SCALE GENOMIC DNA]</scope>
    <source>
        <strain evidence="2 3">NBRC 105200</strain>
    </source>
</reference>
<dbReference type="AlphaFoldDB" id="K6VAU2"/>
<dbReference type="EMBL" id="BAGZ01000024">
    <property type="protein sequence ID" value="GAB79368.1"/>
    <property type="molecule type" value="Genomic_DNA"/>
</dbReference>
<keyword evidence="1" id="KW-0472">Membrane</keyword>
<gene>
    <name evidence="2" type="ORF">AUCHE_24_00210</name>
</gene>
<feature type="transmembrane region" description="Helical" evidence="1">
    <location>
        <begin position="59"/>
        <end position="78"/>
    </location>
</feature>
<sequence length="114" mass="12544">MKIRRNQTFPGVFMSELRSEETSPRWSWPRLDGVESTLGVVMAVTTILLVVGLPPLSRTALTVVLTGAASLLCLYLGVKKGYRGDREHTPYYFVGALGWGILSMSIFLSSRAGH</sequence>
<evidence type="ECO:0000256" key="1">
    <source>
        <dbReference type="SAM" id="Phobius"/>
    </source>
</evidence>
<keyword evidence="1" id="KW-1133">Transmembrane helix</keyword>
<keyword evidence="3" id="KW-1185">Reference proteome</keyword>
<accession>K6VAU2</accession>
<feature type="transmembrane region" description="Helical" evidence="1">
    <location>
        <begin position="90"/>
        <end position="108"/>
    </location>
</feature>
<proteinExistence type="predicted"/>
<name>K6VAU2_9MICO</name>
<comment type="caution">
    <text evidence="2">The sequence shown here is derived from an EMBL/GenBank/DDBJ whole genome shotgun (WGS) entry which is preliminary data.</text>
</comment>
<organism evidence="2 3">
    <name type="scientific">Austwickia chelonae NBRC 105200</name>
    <dbReference type="NCBI Taxonomy" id="1184607"/>
    <lineage>
        <taxon>Bacteria</taxon>
        <taxon>Bacillati</taxon>
        <taxon>Actinomycetota</taxon>
        <taxon>Actinomycetes</taxon>
        <taxon>Micrococcales</taxon>
        <taxon>Dermatophilaceae</taxon>
        <taxon>Austwickia</taxon>
    </lineage>
</organism>